<comment type="caution">
    <text evidence="2">The sequence shown here is derived from an EMBL/GenBank/DDBJ whole genome shotgun (WGS) entry which is preliminary data.</text>
</comment>
<evidence type="ECO:0000313" key="3">
    <source>
        <dbReference type="Proteomes" id="UP000635387"/>
    </source>
</evidence>
<name>A0ABQ3M7A5_9PSEU</name>
<organism evidence="2 3">
    <name type="scientific">Amycolatopsis oliviviridis</name>
    <dbReference type="NCBI Taxonomy" id="1471590"/>
    <lineage>
        <taxon>Bacteria</taxon>
        <taxon>Bacillati</taxon>
        <taxon>Actinomycetota</taxon>
        <taxon>Actinomycetes</taxon>
        <taxon>Pseudonocardiales</taxon>
        <taxon>Pseudonocardiaceae</taxon>
        <taxon>Amycolatopsis</taxon>
    </lineage>
</organism>
<feature type="region of interest" description="Disordered" evidence="1">
    <location>
        <begin position="1"/>
        <end position="38"/>
    </location>
</feature>
<keyword evidence="3" id="KW-1185">Reference proteome</keyword>
<sequence length="153" mass="16689">MEGGLEKGPVRRARADPFGRGRDRDVEGESEDGEQAETVERAVVRGDQHDGFVDADGDAEQGRAAFVRRLGEAITDRREFFPGNGFDVGGGPEPRSFPGRDRQPHPHLFRRQDRRKPRLQENAPGNGGVAIKPDDPAGVVGGELGHRLSGCRK</sequence>
<proteinExistence type="predicted"/>
<accession>A0ABQ3M7A5</accession>
<gene>
    <name evidence="2" type="ORF">GCM10017790_71850</name>
</gene>
<feature type="compositionally biased region" description="Basic residues" evidence="1">
    <location>
        <begin position="105"/>
        <end position="117"/>
    </location>
</feature>
<feature type="compositionally biased region" description="Acidic residues" evidence="1">
    <location>
        <begin position="28"/>
        <end position="37"/>
    </location>
</feature>
<dbReference type="Proteomes" id="UP000635387">
    <property type="component" value="Unassembled WGS sequence"/>
</dbReference>
<feature type="region of interest" description="Disordered" evidence="1">
    <location>
        <begin position="79"/>
        <end position="153"/>
    </location>
</feature>
<evidence type="ECO:0000256" key="1">
    <source>
        <dbReference type="SAM" id="MobiDB-lite"/>
    </source>
</evidence>
<reference evidence="3" key="1">
    <citation type="journal article" date="2019" name="Int. J. Syst. Evol. Microbiol.">
        <title>The Global Catalogue of Microorganisms (GCM) 10K type strain sequencing project: providing services to taxonomists for standard genome sequencing and annotation.</title>
        <authorList>
            <consortium name="The Broad Institute Genomics Platform"/>
            <consortium name="The Broad Institute Genome Sequencing Center for Infectious Disease"/>
            <person name="Wu L."/>
            <person name="Ma J."/>
        </authorList>
    </citation>
    <scope>NUCLEOTIDE SEQUENCE [LARGE SCALE GENOMIC DNA]</scope>
    <source>
        <strain evidence="3">CGMCC 4.7683</strain>
    </source>
</reference>
<evidence type="ECO:0000313" key="2">
    <source>
        <dbReference type="EMBL" id="GHH33356.1"/>
    </source>
</evidence>
<feature type="compositionally biased region" description="Basic and acidic residues" evidence="1">
    <location>
        <begin position="1"/>
        <end position="27"/>
    </location>
</feature>
<protein>
    <submittedName>
        <fullName evidence="2">Uncharacterized protein</fullName>
    </submittedName>
</protein>
<dbReference type="EMBL" id="BNAY01000010">
    <property type="protein sequence ID" value="GHH33356.1"/>
    <property type="molecule type" value="Genomic_DNA"/>
</dbReference>